<dbReference type="AlphaFoldDB" id="A0A939EU26"/>
<protein>
    <submittedName>
        <fullName evidence="2">Uncharacterized protein</fullName>
    </submittedName>
</protein>
<feature type="compositionally biased region" description="Polar residues" evidence="1">
    <location>
        <begin position="33"/>
        <end position="48"/>
    </location>
</feature>
<dbReference type="EMBL" id="JAFLNF010000009">
    <property type="protein sequence ID" value="MBO0347104.1"/>
    <property type="molecule type" value="Genomic_DNA"/>
</dbReference>
<evidence type="ECO:0000313" key="2">
    <source>
        <dbReference type="EMBL" id="MBO0347104.1"/>
    </source>
</evidence>
<comment type="caution">
    <text evidence="2">The sequence shown here is derived from an EMBL/GenBank/DDBJ whole genome shotgun (WGS) entry which is preliminary data.</text>
</comment>
<reference evidence="2" key="1">
    <citation type="submission" date="2021-03" db="EMBL/GenBank/DDBJ databases">
        <title>Roseibium sp. CAU 1637 isolated from Incheon.</title>
        <authorList>
            <person name="Kim W."/>
        </authorList>
    </citation>
    <scope>NUCLEOTIDE SEQUENCE</scope>
    <source>
        <strain evidence="2">CAU 1637</strain>
    </source>
</reference>
<keyword evidence="3" id="KW-1185">Reference proteome</keyword>
<sequence length="68" mass="7419">MPPIGETSAAYGAANVRSELATNAIRDNNQQERQVANRLQEQQETTQGQDRRQARQIPGLGNAVDITA</sequence>
<accession>A0A939EU26</accession>
<dbReference type="Proteomes" id="UP000664779">
    <property type="component" value="Unassembled WGS sequence"/>
</dbReference>
<evidence type="ECO:0000313" key="3">
    <source>
        <dbReference type="Proteomes" id="UP000664779"/>
    </source>
</evidence>
<proteinExistence type="predicted"/>
<organism evidence="2 3">
    <name type="scientific">Roseibium limicola</name>
    <dbReference type="NCBI Taxonomy" id="2816037"/>
    <lineage>
        <taxon>Bacteria</taxon>
        <taxon>Pseudomonadati</taxon>
        <taxon>Pseudomonadota</taxon>
        <taxon>Alphaproteobacteria</taxon>
        <taxon>Hyphomicrobiales</taxon>
        <taxon>Stappiaceae</taxon>
        <taxon>Roseibium</taxon>
    </lineage>
</organism>
<name>A0A939EU26_9HYPH</name>
<feature type="region of interest" description="Disordered" evidence="1">
    <location>
        <begin position="33"/>
        <end position="68"/>
    </location>
</feature>
<gene>
    <name evidence="2" type="ORF">J0X15_17890</name>
</gene>
<dbReference type="RefSeq" id="WP_206943759.1">
    <property type="nucleotide sequence ID" value="NZ_JAFLNF010000009.1"/>
</dbReference>
<evidence type="ECO:0000256" key="1">
    <source>
        <dbReference type="SAM" id="MobiDB-lite"/>
    </source>
</evidence>